<evidence type="ECO:0000313" key="1">
    <source>
        <dbReference type="EMBL" id="KAA1058130.1"/>
    </source>
</evidence>
<dbReference type="AlphaFoldDB" id="A0A5B0L2T7"/>
<dbReference type="EMBL" id="VEWN01000001">
    <property type="protein sequence ID" value="KAA1058130.1"/>
    <property type="molecule type" value="Genomic_DNA"/>
</dbReference>
<organism evidence="1 2">
    <name type="scientific">Azospirillum argentinense</name>
    <dbReference type="NCBI Taxonomy" id="2970906"/>
    <lineage>
        <taxon>Bacteria</taxon>
        <taxon>Pseudomonadati</taxon>
        <taxon>Pseudomonadota</taxon>
        <taxon>Alphaproteobacteria</taxon>
        <taxon>Rhodospirillales</taxon>
        <taxon>Azospirillaceae</taxon>
        <taxon>Azospirillum</taxon>
    </lineage>
</organism>
<dbReference type="Proteomes" id="UP000325333">
    <property type="component" value="Unassembled WGS sequence"/>
</dbReference>
<protein>
    <submittedName>
        <fullName evidence="1">Uncharacterized protein</fullName>
    </submittedName>
</protein>
<accession>A0A5B0L2T7</accession>
<proteinExistence type="predicted"/>
<name>A0A5B0L2T7_9PROT</name>
<sequence>MTMAERPFPVVGEREPNGRAAVWTGYGHQWNDRMNRMVLSHLLMR</sequence>
<reference evidence="1 2" key="1">
    <citation type="submission" date="2019-07" db="EMBL/GenBank/DDBJ databases">
        <title>Genome sequencing of the stress-tolerant strain Azospirillum brasilense Az19.</title>
        <authorList>
            <person name="Maroniche G.A."/>
            <person name="Garcia J.E."/>
            <person name="Pagnussat L."/>
            <person name="Amenta M."/>
            <person name="Creus C.M."/>
        </authorList>
    </citation>
    <scope>NUCLEOTIDE SEQUENCE [LARGE SCALE GENOMIC DNA]</scope>
    <source>
        <strain evidence="1 2">Az19</strain>
    </source>
</reference>
<evidence type="ECO:0000313" key="2">
    <source>
        <dbReference type="Proteomes" id="UP000325333"/>
    </source>
</evidence>
<gene>
    <name evidence="1" type="ORF">FH063_000330</name>
</gene>
<comment type="caution">
    <text evidence="1">The sequence shown here is derived from an EMBL/GenBank/DDBJ whole genome shotgun (WGS) entry which is preliminary data.</text>
</comment>